<sequence>MFEGGVVKLEGAGFLESVQYNRASFAPRIGLAAFLFMLAFDSF</sequence>
<dbReference type="KEGG" id="crf:FRC0190_00855"/>
<dbReference type="AlphaFoldDB" id="A0A6I8MAG1"/>
<dbReference type="Proteomes" id="UP000423525">
    <property type="component" value="Chromosome"/>
</dbReference>
<evidence type="ECO:0000313" key="2">
    <source>
        <dbReference type="Proteomes" id="UP000423525"/>
    </source>
</evidence>
<protein>
    <submittedName>
        <fullName evidence="1">Uncharacterized protein</fullName>
    </submittedName>
</protein>
<gene>
    <name evidence="1" type="ORF">FRC0190_00855</name>
</gene>
<reference evidence="1 2" key="1">
    <citation type="submission" date="2019-11" db="EMBL/GenBank/DDBJ databases">
        <authorList>
            <person name="Brisse S."/>
        </authorList>
    </citation>
    <scope>NUCLEOTIDE SEQUENCE [LARGE SCALE GENOMIC DNA]</scope>
    <source>
        <strain evidence="1">FRC0190</strain>
    </source>
</reference>
<organism evidence="1 2">
    <name type="scientific">Corynebacterium rouxii</name>
    <dbReference type="NCBI Taxonomy" id="2719119"/>
    <lineage>
        <taxon>Bacteria</taxon>
        <taxon>Bacillati</taxon>
        <taxon>Actinomycetota</taxon>
        <taxon>Actinomycetes</taxon>
        <taxon>Mycobacteriales</taxon>
        <taxon>Corynebacteriaceae</taxon>
        <taxon>Corynebacterium</taxon>
    </lineage>
</organism>
<evidence type="ECO:0000313" key="1">
    <source>
        <dbReference type="EMBL" id="VZH84860.1"/>
    </source>
</evidence>
<proteinExistence type="predicted"/>
<accession>A0A6I8MAG1</accession>
<name>A0A6I8MAG1_9CORY</name>
<dbReference type="EMBL" id="LR738855">
    <property type="protein sequence ID" value="VZH84860.1"/>
    <property type="molecule type" value="Genomic_DNA"/>
</dbReference>